<dbReference type="InterPro" id="IPR006426">
    <property type="entry name" value="Asn_synth_AEB"/>
</dbReference>
<evidence type="ECO:0000313" key="11">
    <source>
        <dbReference type="EMBL" id="AIQ62612.1"/>
    </source>
</evidence>
<dbReference type="GO" id="GO:0006529">
    <property type="term" value="P:asparagine biosynthetic process"/>
    <property type="evidence" value="ECO:0007669"/>
    <property type="project" value="UniProtKB-KW"/>
</dbReference>
<dbReference type="CDD" id="cd00712">
    <property type="entry name" value="AsnB"/>
    <property type="match status" value="1"/>
</dbReference>
<evidence type="ECO:0000256" key="9">
    <source>
        <dbReference type="PIRSR" id="PIRSR001589-2"/>
    </source>
</evidence>
<evidence type="ECO:0000256" key="8">
    <source>
        <dbReference type="ARBA" id="ARBA00048741"/>
    </source>
</evidence>
<keyword evidence="6" id="KW-0061">Asparagine biosynthesis</keyword>
<dbReference type="PANTHER" id="PTHR43284">
    <property type="entry name" value="ASPARAGINE SYNTHETASE (GLUTAMINE-HYDROLYZING)"/>
    <property type="match status" value="1"/>
</dbReference>
<dbReference type="OrthoDB" id="9763290at2"/>
<dbReference type="KEGG" id="pste:PSTEL_05340"/>
<dbReference type="EMBL" id="CP009286">
    <property type="protein sequence ID" value="AIQ62612.1"/>
    <property type="molecule type" value="Genomic_DNA"/>
</dbReference>
<dbReference type="GO" id="GO:0005524">
    <property type="term" value="F:ATP binding"/>
    <property type="evidence" value="ECO:0007669"/>
    <property type="project" value="UniProtKB-KW"/>
</dbReference>
<keyword evidence="6" id="KW-0028">Amino-acid biosynthesis</keyword>
<dbReference type="GO" id="GO:0004066">
    <property type="term" value="F:asparagine synthase (glutamine-hydrolyzing) activity"/>
    <property type="evidence" value="ECO:0007669"/>
    <property type="project" value="UniProtKB-EC"/>
</dbReference>
<gene>
    <name evidence="11" type="ORF">PSTEL_05340</name>
</gene>
<dbReference type="Pfam" id="PF00733">
    <property type="entry name" value="Asn_synthase"/>
    <property type="match status" value="1"/>
</dbReference>
<keyword evidence="5 9" id="KW-0067">ATP-binding</keyword>
<accession>A0A089LP01</accession>
<dbReference type="HOGENOM" id="CLU_014658_3_3_9"/>
<comment type="catalytic activity">
    <reaction evidence="8">
        <text>L-aspartate + L-glutamine + ATP + H2O = L-asparagine + L-glutamate + AMP + diphosphate + H(+)</text>
        <dbReference type="Rhea" id="RHEA:12228"/>
        <dbReference type="ChEBI" id="CHEBI:15377"/>
        <dbReference type="ChEBI" id="CHEBI:15378"/>
        <dbReference type="ChEBI" id="CHEBI:29985"/>
        <dbReference type="ChEBI" id="CHEBI:29991"/>
        <dbReference type="ChEBI" id="CHEBI:30616"/>
        <dbReference type="ChEBI" id="CHEBI:33019"/>
        <dbReference type="ChEBI" id="CHEBI:58048"/>
        <dbReference type="ChEBI" id="CHEBI:58359"/>
        <dbReference type="ChEBI" id="CHEBI:456215"/>
        <dbReference type="EC" id="6.3.5.4"/>
    </reaction>
</comment>
<dbReference type="PROSITE" id="PS51278">
    <property type="entry name" value="GATASE_TYPE_2"/>
    <property type="match status" value="1"/>
</dbReference>
<dbReference type="SUPFAM" id="SSF52402">
    <property type="entry name" value="Adenine nucleotide alpha hydrolases-like"/>
    <property type="match status" value="1"/>
</dbReference>
<evidence type="ECO:0000313" key="12">
    <source>
        <dbReference type="Proteomes" id="UP000029507"/>
    </source>
</evidence>
<dbReference type="Pfam" id="PF13537">
    <property type="entry name" value="GATase_7"/>
    <property type="match status" value="1"/>
</dbReference>
<dbReference type="InterPro" id="IPR051786">
    <property type="entry name" value="ASN_synthetase/amidase"/>
</dbReference>
<evidence type="ECO:0000256" key="7">
    <source>
        <dbReference type="ARBA" id="ARBA00022962"/>
    </source>
</evidence>
<sequence>MGAISGICVFGGDRKAVSAGPALFGQLKIYSFQGTGEWTDGSVHLGCGVFHHTPESKLEELPGENESGSLVLAADAIIDNRAELLEQLGLDETQVVTDGTLILKAYEKWGHACPNHLIGDYAFAVWDKERRELFLVRDAMGSRTLYYTQGADYFAFCTVEKPLVALRGEEAELNEKWIADFLSIEGIQHETDPEETVYRDIYQLPPAHTAVVRAGEFLKNRYWDPLKDIKPVRFASDEEYEEAFNRIFKEAVACRLRSAGETGIFLSGGMDSGSIACVAAPLLEAQGRKLHGFTSVPVPDFDKKPPRMRVYNEAPEVDLIAEAYPNVEITYSSFAEKNCTTDIDELIRIFEQPYKIFRNMTWYHSFLKLAAERNCTVMLNGQSGNNTISYGNFAVHLMTLWKRGRAFSAVRELLGFSRLVNEPISKVFKSAIPVVTPYRLKLWRSRRELRGYDRFRGVPVNRSLARKWKVESRLDAIGTNVPVQRYPDYREDLKSRTSPLPLVHIGAVETKLSLANGITIRDPSRDRRVFEFCMAIPSGQFVRHGQERYLLRRAMKGILPDPIRLNIIKKGLQSADWIHRLVPEWPSLLAEARKILDREDSERYLETEQLRELLDEVSRDVAKVDEDRVAYILTAVIFARFVDSYKRERISRHTKHYIPS</sequence>
<dbReference type="InterPro" id="IPR033738">
    <property type="entry name" value="AsnB_N"/>
</dbReference>
<evidence type="ECO:0000256" key="1">
    <source>
        <dbReference type="ARBA" id="ARBA00005187"/>
    </source>
</evidence>
<comment type="similarity">
    <text evidence="2">Belongs to the asparagine synthetase family.</text>
</comment>
<dbReference type="EC" id="6.3.5.4" evidence="3"/>
<evidence type="ECO:0000256" key="4">
    <source>
        <dbReference type="ARBA" id="ARBA00022741"/>
    </source>
</evidence>
<evidence type="ECO:0000256" key="6">
    <source>
        <dbReference type="ARBA" id="ARBA00022888"/>
    </source>
</evidence>
<keyword evidence="12" id="KW-1185">Reference proteome</keyword>
<dbReference type="InterPro" id="IPR001962">
    <property type="entry name" value="Asn_synthase"/>
</dbReference>
<evidence type="ECO:0000259" key="10">
    <source>
        <dbReference type="PROSITE" id="PS51278"/>
    </source>
</evidence>
<feature type="domain" description="Glutamine amidotransferase type-2" evidence="10">
    <location>
        <begin position="1"/>
        <end position="215"/>
    </location>
</feature>
<dbReference type="InterPro" id="IPR014729">
    <property type="entry name" value="Rossmann-like_a/b/a_fold"/>
</dbReference>
<dbReference type="Gene3D" id="3.60.20.10">
    <property type="entry name" value="Glutamine Phosphoribosylpyrophosphate, subunit 1, domain 1"/>
    <property type="match status" value="1"/>
</dbReference>
<reference evidence="11 12" key="1">
    <citation type="submission" date="2014-08" db="EMBL/GenBank/DDBJ databases">
        <title>Comparative genomics of the Paenibacillus odorifer group.</title>
        <authorList>
            <person name="den Bakker H.C."/>
            <person name="Tsai Y.-C."/>
            <person name="Martin N."/>
            <person name="Korlach J."/>
            <person name="Wiedmann M."/>
        </authorList>
    </citation>
    <scope>NUCLEOTIDE SEQUENCE [LARGE SCALE GENOMIC DNA]</scope>
    <source>
        <strain evidence="11 12">DSM 14472</strain>
    </source>
</reference>
<keyword evidence="7" id="KW-0315">Glutamine amidotransferase</keyword>
<dbReference type="PANTHER" id="PTHR43284:SF1">
    <property type="entry name" value="ASPARAGINE SYNTHETASE"/>
    <property type="match status" value="1"/>
</dbReference>
<dbReference type="Gene3D" id="3.40.50.620">
    <property type="entry name" value="HUPs"/>
    <property type="match status" value="1"/>
</dbReference>
<evidence type="ECO:0000256" key="2">
    <source>
        <dbReference type="ARBA" id="ARBA00005752"/>
    </source>
</evidence>
<dbReference type="AlphaFoldDB" id="A0A089LP01"/>
<dbReference type="Proteomes" id="UP000029507">
    <property type="component" value="Chromosome"/>
</dbReference>
<comment type="pathway">
    <text evidence="1">Amino-acid biosynthesis; L-asparagine biosynthesis; L-asparagine from L-aspartate (L-Gln route): step 1/1.</text>
</comment>
<organism evidence="11 12">
    <name type="scientific">Paenibacillus stellifer</name>
    <dbReference type="NCBI Taxonomy" id="169760"/>
    <lineage>
        <taxon>Bacteria</taxon>
        <taxon>Bacillati</taxon>
        <taxon>Bacillota</taxon>
        <taxon>Bacilli</taxon>
        <taxon>Bacillales</taxon>
        <taxon>Paenibacillaceae</taxon>
        <taxon>Paenibacillus</taxon>
    </lineage>
</organism>
<name>A0A089LP01_9BACL</name>
<keyword evidence="4 9" id="KW-0547">Nucleotide-binding</keyword>
<protein>
    <recommendedName>
        <fullName evidence="3">asparagine synthase (glutamine-hydrolyzing)</fullName>
        <ecNumber evidence="3">6.3.5.4</ecNumber>
    </recommendedName>
</protein>
<dbReference type="RefSeq" id="WP_038693921.1">
    <property type="nucleotide sequence ID" value="NZ_CP009286.1"/>
</dbReference>
<dbReference type="PIRSF" id="PIRSF001589">
    <property type="entry name" value="Asn_synthetase_glu-h"/>
    <property type="match status" value="1"/>
</dbReference>
<dbReference type="InterPro" id="IPR029055">
    <property type="entry name" value="Ntn_hydrolases_N"/>
</dbReference>
<feature type="binding site" evidence="9">
    <location>
        <position position="98"/>
    </location>
    <ligand>
        <name>L-glutamine</name>
        <dbReference type="ChEBI" id="CHEBI:58359"/>
    </ligand>
</feature>
<evidence type="ECO:0000256" key="5">
    <source>
        <dbReference type="ARBA" id="ARBA00022840"/>
    </source>
</evidence>
<dbReference type="STRING" id="169760.PSTEL_05340"/>
<dbReference type="InterPro" id="IPR017932">
    <property type="entry name" value="GATase_2_dom"/>
</dbReference>
<dbReference type="GO" id="GO:0005829">
    <property type="term" value="C:cytosol"/>
    <property type="evidence" value="ECO:0007669"/>
    <property type="project" value="TreeGrafter"/>
</dbReference>
<dbReference type="SUPFAM" id="SSF56235">
    <property type="entry name" value="N-terminal nucleophile aminohydrolases (Ntn hydrolases)"/>
    <property type="match status" value="1"/>
</dbReference>
<proteinExistence type="inferred from homology"/>
<evidence type="ECO:0000256" key="3">
    <source>
        <dbReference type="ARBA" id="ARBA00012737"/>
    </source>
</evidence>